<protein>
    <recommendedName>
        <fullName evidence="5">NADH-ubiquinone oxidoreductase chain 2</fullName>
        <ecNumber evidence="4">7.1.1.2</ecNumber>
    </recommendedName>
    <alternativeName>
        <fullName evidence="17">NADH dehydrogenase subunit 2</fullName>
    </alternativeName>
</protein>
<keyword evidence="6" id="KW-0813">Transport</keyword>
<dbReference type="EC" id="7.1.1.2" evidence="4"/>
<dbReference type="AlphaFoldDB" id="A0A7G3XWD9"/>
<evidence type="ECO:0000256" key="3">
    <source>
        <dbReference type="ARBA" id="ARBA00007012"/>
    </source>
</evidence>
<proteinExistence type="inferred from homology"/>
<comment type="subcellular location">
    <subcellularLocation>
        <location evidence="2">Mitochondrion inner membrane</location>
        <topology evidence="2">Multi-pass membrane protein</topology>
    </subcellularLocation>
</comment>
<feature type="transmembrane region" description="Helical" evidence="19">
    <location>
        <begin position="87"/>
        <end position="110"/>
    </location>
</feature>
<feature type="transmembrane region" description="Helical" evidence="19">
    <location>
        <begin position="59"/>
        <end position="81"/>
    </location>
</feature>
<evidence type="ECO:0000313" key="21">
    <source>
        <dbReference type="EMBL" id="QLJ57893.1"/>
    </source>
</evidence>
<accession>A0A7G3XWD9</accession>
<sequence>MFINSTKLLLSNTMMIGVIMTICSNNWISMWMGLEITLMSFIPLMQTNKSMSAESMIKYFIIQSVASTLMLMMVLIMLIGVSMMNEMLLMISMLIKVGSAPFHNWVLMIIETLSYNQMWTMLTIIKIPPLLILYQININFLMMPIVIGMIISSLSCLNQTSLRKTLGYSSIYNISLMLITINKFYILMIFMSIYSIMLIMFVKITNSMKISFINQLIFNEKMTFTKINLWINMLSMGGFPPMMGFINKLLVIQLLFVNKNIMLVMLIILTSMLVMLFYMRLAFTSMMTNTMSMKWSKNSKSYLFVMIFNLASFPVLISMTSIT</sequence>
<dbReference type="PANTHER" id="PTHR46552:SF1">
    <property type="entry name" value="NADH-UBIQUINONE OXIDOREDUCTASE CHAIN 2"/>
    <property type="match status" value="1"/>
</dbReference>
<comment type="similarity">
    <text evidence="3">Belongs to the complex I subunit 2 family.</text>
</comment>
<feature type="domain" description="NADH:quinone oxidoreductase/Mrp antiporter transmembrane" evidence="20">
    <location>
        <begin position="24"/>
        <end position="272"/>
    </location>
</feature>
<evidence type="ECO:0000256" key="13">
    <source>
        <dbReference type="ARBA" id="ARBA00023027"/>
    </source>
</evidence>
<organism evidence="21">
    <name type="scientific">Drabescus ineffectus</name>
    <dbReference type="NCBI Taxonomy" id="2754845"/>
    <lineage>
        <taxon>Eukaryota</taxon>
        <taxon>Metazoa</taxon>
        <taxon>Ecdysozoa</taxon>
        <taxon>Arthropoda</taxon>
        <taxon>Hexapoda</taxon>
        <taxon>Insecta</taxon>
        <taxon>Pterygota</taxon>
        <taxon>Neoptera</taxon>
        <taxon>Paraneoptera</taxon>
        <taxon>Hemiptera</taxon>
        <taxon>Auchenorrhyncha</taxon>
        <taxon>Membracoidea</taxon>
        <taxon>Cicadellidae</taxon>
        <taxon>Deltocephalinae</taxon>
        <taxon>Drabescini</taxon>
        <taxon>Drabescus</taxon>
    </lineage>
</organism>
<evidence type="ECO:0000256" key="10">
    <source>
        <dbReference type="ARBA" id="ARBA00022967"/>
    </source>
</evidence>
<comment type="function">
    <text evidence="1">Core subunit of the mitochondrial membrane respiratory chain NADH dehydrogenase (Complex I) that is believed to belong to the minimal assembly required for catalysis. Complex I functions in the transfer of electrons from NADH to the respiratory chain. The immediate electron acceptor for the enzyme is believed to be ubiquinone.</text>
</comment>
<evidence type="ECO:0000256" key="6">
    <source>
        <dbReference type="ARBA" id="ARBA00022448"/>
    </source>
</evidence>
<dbReference type="CTD" id="4536"/>
<keyword evidence="9" id="KW-0999">Mitochondrion inner membrane</keyword>
<dbReference type="Pfam" id="PF00361">
    <property type="entry name" value="Proton_antipo_M"/>
    <property type="match status" value="1"/>
</dbReference>
<evidence type="ECO:0000256" key="9">
    <source>
        <dbReference type="ARBA" id="ARBA00022792"/>
    </source>
</evidence>
<dbReference type="RefSeq" id="YP_009917445.1">
    <property type="nucleotide sequence ID" value="NC_050258.1"/>
</dbReference>
<keyword evidence="12 19" id="KW-1133">Transmembrane helix</keyword>
<evidence type="ECO:0000256" key="11">
    <source>
        <dbReference type="ARBA" id="ARBA00022982"/>
    </source>
</evidence>
<keyword evidence="7" id="KW-0679">Respiratory chain</keyword>
<gene>
    <name evidence="21" type="primary">ND2</name>
</gene>
<feature type="transmembrane region" description="Helical" evidence="19">
    <location>
        <begin position="261"/>
        <end position="281"/>
    </location>
</feature>
<dbReference type="InterPro" id="IPR001750">
    <property type="entry name" value="ND/Mrp_TM"/>
</dbReference>
<keyword evidence="13" id="KW-0520">NAD</keyword>
<evidence type="ECO:0000256" key="18">
    <source>
        <dbReference type="ARBA" id="ARBA00049551"/>
    </source>
</evidence>
<evidence type="ECO:0000259" key="20">
    <source>
        <dbReference type="Pfam" id="PF00361"/>
    </source>
</evidence>
<evidence type="ECO:0000256" key="16">
    <source>
        <dbReference type="ARBA" id="ARBA00023136"/>
    </source>
</evidence>
<dbReference type="PANTHER" id="PTHR46552">
    <property type="entry name" value="NADH-UBIQUINONE OXIDOREDUCTASE CHAIN 2"/>
    <property type="match status" value="1"/>
</dbReference>
<evidence type="ECO:0000256" key="12">
    <source>
        <dbReference type="ARBA" id="ARBA00022989"/>
    </source>
</evidence>
<keyword evidence="14" id="KW-0830">Ubiquinone</keyword>
<dbReference type="InterPro" id="IPR050175">
    <property type="entry name" value="Complex_I_Subunit_2"/>
</dbReference>
<feature type="transmembrane region" description="Helical" evidence="19">
    <location>
        <begin position="229"/>
        <end position="255"/>
    </location>
</feature>
<feature type="transmembrane region" description="Helical" evidence="19">
    <location>
        <begin position="131"/>
        <end position="151"/>
    </location>
</feature>
<evidence type="ECO:0000256" key="7">
    <source>
        <dbReference type="ARBA" id="ARBA00022660"/>
    </source>
</evidence>
<evidence type="ECO:0000256" key="15">
    <source>
        <dbReference type="ARBA" id="ARBA00023128"/>
    </source>
</evidence>
<keyword evidence="16 19" id="KW-0472">Membrane</keyword>
<evidence type="ECO:0000256" key="17">
    <source>
        <dbReference type="ARBA" id="ARBA00031028"/>
    </source>
</evidence>
<evidence type="ECO:0000256" key="19">
    <source>
        <dbReference type="SAM" id="Phobius"/>
    </source>
</evidence>
<evidence type="ECO:0000256" key="2">
    <source>
        <dbReference type="ARBA" id="ARBA00004448"/>
    </source>
</evidence>
<comment type="catalytic activity">
    <reaction evidence="18">
        <text>a ubiquinone + NADH + 5 H(+)(in) = a ubiquinol + NAD(+) + 4 H(+)(out)</text>
        <dbReference type="Rhea" id="RHEA:29091"/>
        <dbReference type="Rhea" id="RHEA-COMP:9565"/>
        <dbReference type="Rhea" id="RHEA-COMP:9566"/>
        <dbReference type="ChEBI" id="CHEBI:15378"/>
        <dbReference type="ChEBI" id="CHEBI:16389"/>
        <dbReference type="ChEBI" id="CHEBI:17976"/>
        <dbReference type="ChEBI" id="CHEBI:57540"/>
        <dbReference type="ChEBI" id="CHEBI:57945"/>
        <dbReference type="EC" id="7.1.1.2"/>
    </reaction>
</comment>
<dbReference type="GO" id="GO:0008137">
    <property type="term" value="F:NADH dehydrogenase (ubiquinone) activity"/>
    <property type="evidence" value="ECO:0007669"/>
    <property type="project" value="UniProtKB-EC"/>
</dbReference>
<geneLocation type="mitochondrion" evidence="21"/>
<keyword evidence="8 19" id="KW-0812">Transmembrane</keyword>
<feature type="transmembrane region" description="Helical" evidence="19">
    <location>
        <begin position="171"/>
        <end position="202"/>
    </location>
</feature>
<feature type="transmembrane region" description="Helical" evidence="19">
    <location>
        <begin position="302"/>
        <end position="322"/>
    </location>
</feature>
<keyword evidence="10" id="KW-1278">Translocase</keyword>
<dbReference type="EMBL" id="MT527188">
    <property type="protein sequence ID" value="QLJ57893.1"/>
    <property type="molecule type" value="Genomic_DNA"/>
</dbReference>
<dbReference type="GO" id="GO:0005743">
    <property type="term" value="C:mitochondrial inner membrane"/>
    <property type="evidence" value="ECO:0007669"/>
    <property type="project" value="UniProtKB-SubCell"/>
</dbReference>
<feature type="transmembrane region" description="Helical" evidence="19">
    <location>
        <begin position="14"/>
        <end position="38"/>
    </location>
</feature>
<evidence type="ECO:0000256" key="14">
    <source>
        <dbReference type="ARBA" id="ARBA00023075"/>
    </source>
</evidence>
<evidence type="ECO:0000256" key="4">
    <source>
        <dbReference type="ARBA" id="ARBA00012944"/>
    </source>
</evidence>
<reference evidence="21" key="1">
    <citation type="journal article" date="2020" name="Insects">
        <title>Characterization of the Complete Mitochondrial Genome of Drabescus ineffectus and Roxasellana stellata (Hemiptera: Cicadellidae: Deltocephalinae: Drabescini) and Their Phylogenetic Implications.</title>
        <authorList>
            <person name="Xu D."/>
            <person name="Yu T."/>
            <person name="Zhang Y."/>
        </authorList>
    </citation>
    <scope>NUCLEOTIDE SEQUENCE</scope>
</reference>
<keyword evidence="11" id="KW-0249">Electron transport</keyword>
<evidence type="ECO:0000256" key="8">
    <source>
        <dbReference type="ARBA" id="ARBA00022692"/>
    </source>
</evidence>
<evidence type="ECO:0000256" key="5">
    <source>
        <dbReference type="ARBA" id="ARBA00021008"/>
    </source>
</evidence>
<name>A0A7G3XWD9_9HEMI</name>
<dbReference type="GO" id="GO:0006120">
    <property type="term" value="P:mitochondrial electron transport, NADH to ubiquinone"/>
    <property type="evidence" value="ECO:0007669"/>
    <property type="project" value="TreeGrafter"/>
</dbReference>
<evidence type="ECO:0000256" key="1">
    <source>
        <dbReference type="ARBA" id="ARBA00003257"/>
    </source>
</evidence>
<keyword evidence="15 21" id="KW-0496">Mitochondrion</keyword>
<dbReference type="GeneID" id="58899980"/>